<sequence length="419" mass="48875">MAPFPESESMTIKRLEVALRKKDMHLLKDGAYKLHEKFHTGHRFEFTQELEQILNYVRNNDVPEEIKEILCPTIEEILSQNNYTITHNENIQTVQELNLDQGKTEQIKTKEEDIKLQGQAYDNYTTSENQKNKEQNELSQEKNKIQIQNSSCDDVLIFYDDGSQDINYSEIKNYRNKLNNLFSMEKHEGDYNLLKDIATLNNIVDAKIFDIDKVIAMLKTAKCNVSFVTTSQSQELTKTLCEKGIDFNIPYVKKTADENTEFDFIPMLGLSNIYVCSHCNSRSLKTDFSTKTLSVQCPNCDSAAFPDLYAINSYNPDCNPIFWHRAMKAFIKSKIWIIVNPPLDENKEIIFDFIKTASECSTPEKIYIYTKENDKKEFYTNLFAKTLPNTQLYKDFFNIEELCANYIREQITDKINEKY</sequence>
<dbReference type="Proteomes" id="UP000886865">
    <property type="component" value="Unassembled WGS sequence"/>
</dbReference>
<dbReference type="AlphaFoldDB" id="A0A9D1JZJ1"/>
<reference evidence="2" key="1">
    <citation type="submission" date="2020-10" db="EMBL/GenBank/DDBJ databases">
        <authorList>
            <person name="Gilroy R."/>
        </authorList>
    </citation>
    <scope>NUCLEOTIDE SEQUENCE</scope>
    <source>
        <strain evidence="2">CHK152-2871</strain>
    </source>
</reference>
<protein>
    <submittedName>
        <fullName evidence="2">Uncharacterized protein</fullName>
    </submittedName>
</protein>
<name>A0A9D1JZJ1_9BACT</name>
<dbReference type="EMBL" id="DVJQ01000073">
    <property type="protein sequence ID" value="HIS75038.1"/>
    <property type="molecule type" value="Genomic_DNA"/>
</dbReference>
<gene>
    <name evidence="2" type="ORF">IAA86_08475</name>
</gene>
<evidence type="ECO:0000313" key="2">
    <source>
        <dbReference type="EMBL" id="HIS75038.1"/>
    </source>
</evidence>
<evidence type="ECO:0000313" key="3">
    <source>
        <dbReference type="Proteomes" id="UP000886865"/>
    </source>
</evidence>
<evidence type="ECO:0000256" key="1">
    <source>
        <dbReference type="SAM" id="MobiDB-lite"/>
    </source>
</evidence>
<reference evidence="2" key="2">
    <citation type="journal article" date="2021" name="PeerJ">
        <title>Extensive microbial diversity within the chicken gut microbiome revealed by metagenomics and culture.</title>
        <authorList>
            <person name="Gilroy R."/>
            <person name="Ravi A."/>
            <person name="Getino M."/>
            <person name="Pursley I."/>
            <person name="Horton D.L."/>
            <person name="Alikhan N.F."/>
            <person name="Baker D."/>
            <person name="Gharbi K."/>
            <person name="Hall N."/>
            <person name="Watson M."/>
            <person name="Adriaenssens E.M."/>
            <person name="Foster-Nyarko E."/>
            <person name="Jarju S."/>
            <person name="Secka A."/>
            <person name="Antonio M."/>
            <person name="Oren A."/>
            <person name="Chaudhuri R.R."/>
            <person name="La Ragione R."/>
            <person name="Hildebrand F."/>
            <person name="Pallen M.J."/>
        </authorList>
    </citation>
    <scope>NUCLEOTIDE SEQUENCE</scope>
    <source>
        <strain evidence="2">CHK152-2871</strain>
    </source>
</reference>
<accession>A0A9D1JZJ1</accession>
<feature type="region of interest" description="Disordered" evidence="1">
    <location>
        <begin position="122"/>
        <end position="142"/>
    </location>
</feature>
<feature type="compositionally biased region" description="Basic and acidic residues" evidence="1">
    <location>
        <begin position="130"/>
        <end position="142"/>
    </location>
</feature>
<organism evidence="2 3">
    <name type="scientific">Candidatus Galligastranaerophilus intestinavium</name>
    <dbReference type="NCBI Taxonomy" id="2840836"/>
    <lineage>
        <taxon>Bacteria</taxon>
        <taxon>Candidatus Galligastranaerophilus</taxon>
    </lineage>
</organism>
<comment type="caution">
    <text evidence="2">The sequence shown here is derived from an EMBL/GenBank/DDBJ whole genome shotgun (WGS) entry which is preliminary data.</text>
</comment>
<proteinExistence type="predicted"/>